<comment type="caution">
    <text evidence="1">The sequence shown here is derived from an EMBL/GenBank/DDBJ whole genome shotgun (WGS) entry which is preliminary data.</text>
</comment>
<evidence type="ECO:0000313" key="1">
    <source>
        <dbReference type="EMBL" id="MBM6948610.1"/>
    </source>
</evidence>
<dbReference type="Proteomes" id="UP000705508">
    <property type="component" value="Unassembled WGS sequence"/>
</dbReference>
<dbReference type="EMBL" id="JACJKS010000009">
    <property type="protein sequence ID" value="MBM6948610.1"/>
    <property type="molecule type" value="Genomic_DNA"/>
</dbReference>
<protein>
    <submittedName>
        <fullName evidence="1">Uncharacterized protein</fullName>
    </submittedName>
</protein>
<organism evidence="1 2">
    <name type="scientific">Mordavella massiliensis</name>
    <dbReference type="NCBI Taxonomy" id="1871024"/>
    <lineage>
        <taxon>Bacteria</taxon>
        <taxon>Bacillati</taxon>
        <taxon>Bacillota</taxon>
        <taxon>Clostridia</taxon>
        <taxon>Eubacteriales</taxon>
        <taxon>Clostridiaceae</taxon>
        <taxon>Mordavella</taxon>
    </lineage>
</organism>
<reference evidence="1" key="1">
    <citation type="submission" date="2020-08" db="EMBL/GenBank/DDBJ databases">
        <authorList>
            <person name="Cejkova D."/>
            <person name="Kubasova T."/>
            <person name="Jahodarova E."/>
            <person name="Rychlik I."/>
        </authorList>
    </citation>
    <scope>NUCLEOTIDE SEQUENCE</scope>
    <source>
        <strain evidence="1">An582</strain>
    </source>
</reference>
<name>A0A939BGZ4_9CLOT</name>
<dbReference type="RefSeq" id="WP_204906624.1">
    <property type="nucleotide sequence ID" value="NZ_JACJKS010000009.1"/>
</dbReference>
<dbReference type="AlphaFoldDB" id="A0A939BGZ4"/>
<proteinExistence type="predicted"/>
<reference evidence="1" key="2">
    <citation type="journal article" date="2021" name="Sci. Rep.">
        <title>The distribution of antibiotic resistance genes in chicken gut microbiota commensals.</title>
        <authorList>
            <person name="Juricova H."/>
            <person name="Matiasovicova J."/>
            <person name="Kubasova T."/>
            <person name="Cejkova D."/>
            <person name="Rychlik I."/>
        </authorList>
    </citation>
    <scope>NUCLEOTIDE SEQUENCE</scope>
    <source>
        <strain evidence="1">An582</strain>
    </source>
</reference>
<sequence length="186" mass="22699">MTFAERLEREEWWDEQESLLNLSDINMPPDYYTGSKWEWITEITAYIFREPETWQDIYRQYLVKAQQQGNTEHTRLNYYRDEEGYIHREGEDETYFQISTTTADIAVLKKVGDWMCANSIKFRLEYLVYCEMISDQRIQWLKRMETCIKKEFSEVHRVRMAHGLEEAQFNKTEVFYDFLNTVYIIL</sequence>
<gene>
    <name evidence="1" type="ORF">H6A20_08065</name>
</gene>
<evidence type="ECO:0000313" key="2">
    <source>
        <dbReference type="Proteomes" id="UP000705508"/>
    </source>
</evidence>
<accession>A0A939BGZ4</accession>